<proteinExistence type="predicted"/>
<dbReference type="Proteomes" id="UP001412067">
    <property type="component" value="Unassembled WGS sequence"/>
</dbReference>
<reference evidence="3 4" key="1">
    <citation type="journal article" date="2022" name="Nat. Plants">
        <title>Genomes of leafy and leafless Platanthera orchids illuminate the evolution of mycoheterotrophy.</title>
        <authorList>
            <person name="Li M.H."/>
            <person name="Liu K.W."/>
            <person name="Li Z."/>
            <person name="Lu H.C."/>
            <person name="Ye Q.L."/>
            <person name="Zhang D."/>
            <person name="Wang J.Y."/>
            <person name="Li Y.F."/>
            <person name="Zhong Z.M."/>
            <person name="Liu X."/>
            <person name="Yu X."/>
            <person name="Liu D.K."/>
            <person name="Tu X.D."/>
            <person name="Liu B."/>
            <person name="Hao Y."/>
            <person name="Liao X.Y."/>
            <person name="Jiang Y.T."/>
            <person name="Sun W.H."/>
            <person name="Chen J."/>
            <person name="Chen Y.Q."/>
            <person name="Ai Y."/>
            <person name="Zhai J.W."/>
            <person name="Wu S.S."/>
            <person name="Zhou Z."/>
            <person name="Hsiao Y.Y."/>
            <person name="Wu W.L."/>
            <person name="Chen Y.Y."/>
            <person name="Lin Y.F."/>
            <person name="Hsu J.L."/>
            <person name="Li C.Y."/>
            <person name="Wang Z.W."/>
            <person name="Zhao X."/>
            <person name="Zhong W.Y."/>
            <person name="Ma X.K."/>
            <person name="Ma L."/>
            <person name="Huang J."/>
            <person name="Chen G.Z."/>
            <person name="Huang M.Z."/>
            <person name="Huang L."/>
            <person name="Peng D.H."/>
            <person name="Luo Y.B."/>
            <person name="Zou S.Q."/>
            <person name="Chen S.P."/>
            <person name="Lan S."/>
            <person name="Tsai W.C."/>
            <person name="Van de Peer Y."/>
            <person name="Liu Z.J."/>
        </authorList>
    </citation>
    <scope>NUCLEOTIDE SEQUENCE [LARGE SCALE GENOMIC DNA]</scope>
    <source>
        <strain evidence="3">Lor288</strain>
    </source>
</reference>
<keyword evidence="2" id="KW-0732">Signal</keyword>
<accession>A0ABR2M549</accession>
<feature type="signal peptide" evidence="2">
    <location>
        <begin position="1"/>
        <end position="16"/>
    </location>
</feature>
<evidence type="ECO:0000313" key="4">
    <source>
        <dbReference type="Proteomes" id="UP001412067"/>
    </source>
</evidence>
<dbReference type="EMBL" id="JBBWWR010000012">
    <property type="protein sequence ID" value="KAK8958328.1"/>
    <property type="molecule type" value="Genomic_DNA"/>
</dbReference>
<protein>
    <recommendedName>
        <fullName evidence="5">Secreted protein</fullName>
    </recommendedName>
</protein>
<evidence type="ECO:0000313" key="3">
    <source>
        <dbReference type="EMBL" id="KAK8958328.1"/>
    </source>
</evidence>
<feature type="compositionally biased region" description="Basic and acidic residues" evidence="1">
    <location>
        <begin position="59"/>
        <end position="68"/>
    </location>
</feature>
<evidence type="ECO:0008006" key="5">
    <source>
        <dbReference type="Google" id="ProtNLM"/>
    </source>
</evidence>
<evidence type="ECO:0000256" key="1">
    <source>
        <dbReference type="SAM" id="MobiDB-lite"/>
    </source>
</evidence>
<feature type="region of interest" description="Disordered" evidence="1">
    <location>
        <begin position="53"/>
        <end position="76"/>
    </location>
</feature>
<feature type="chain" id="PRO_5045948694" description="Secreted protein" evidence="2">
    <location>
        <begin position="17"/>
        <end position="97"/>
    </location>
</feature>
<keyword evidence="4" id="KW-1185">Reference proteome</keyword>
<comment type="caution">
    <text evidence="3">The sequence shown here is derived from an EMBL/GenBank/DDBJ whole genome shotgun (WGS) entry which is preliminary data.</text>
</comment>
<name>A0ABR2M549_9ASPA</name>
<evidence type="ECO:0000256" key="2">
    <source>
        <dbReference type="SAM" id="SignalP"/>
    </source>
</evidence>
<sequence>MLLAIIRSALVYPTFTVGTITGTPEVRPSWSSRTRERSSQCNNVCTGYEPNCHPVQDAPSREAGKETIGRQSEQKNTLKRIVSNTTIRLRGLPLWKG</sequence>
<organism evidence="3 4">
    <name type="scientific">Platanthera guangdongensis</name>
    <dbReference type="NCBI Taxonomy" id="2320717"/>
    <lineage>
        <taxon>Eukaryota</taxon>
        <taxon>Viridiplantae</taxon>
        <taxon>Streptophyta</taxon>
        <taxon>Embryophyta</taxon>
        <taxon>Tracheophyta</taxon>
        <taxon>Spermatophyta</taxon>
        <taxon>Magnoliopsida</taxon>
        <taxon>Liliopsida</taxon>
        <taxon>Asparagales</taxon>
        <taxon>Orchidaceae</taxon>
        <taxon>Orchidoideae</taxon>
        <taxon>Orchideae</taxon>
        <taxon>Orchidinae</taxon>
        <taxon>Platanthera</taxon>
    </lineage>
</organism>
<gene>
    <name evidence="3" type="ORF">KSP40_PGU021784</name>
</gene>